<accession>A0ABD0PWZ4</accession>
<dbReference type="Proteomes" id="UP001529510">
    <property type="component" value="Unassembled WGS sequence"/>
</dbReference>
<evidence type="ECO:0000313" key="1">
    <source>
        <dbReference type="EMBL" id="KAL0177136.1"/>
    </source>
</evidence>
<reference evidence="1 2" key="1">
    <citation type="submission" date="2024-05" db="EMBL/GenBank/DDBJ databases">
        <title>Genome sequencing and assembly of Indian major carp, Cirrhinus mrigala (Hamilton, 1822).</title>
        <authorList>
            <person name="Mohindra V."/>
            <person name="Chowdhury L.M."/>
            <person name="Lal K."/>
            <person name="Jena J.K."/>
        </authorList>
    </citation>
    <scope>NUCLEOTIDE SEQUENCE [LARGE SCALE GENOMIC DNA]</scope>
    <source>
        <strain evidence="1">CM1030</strain>
        <tissue evidence="1">Blood</tissue>
    </source>
</reference>
<sequence length="219" mass="23294">YVLNPSSPSGSVQLPSSLISATEAVPCSLVMAKEAIPSTLISAMKAVPCSLVLTIKAFSSSFVSTGSVQLLGSCFFAGFIQLLGFVSGFQAHNSVLRTLGPTTGLHHGPLITLSPRSLTSIQLPDSVSVFPGPILVLGSTDSTIWSIISQAPLGYFIPPAPSWPITTLAKPRTEPVLNPFISTGLLIRPHSHQFYLEHNLFFLQLCLGPLVQWCHSVSL</sequence>
<proteinExistence type="predicted"/>
<evidence type="ECO:0000313" key="2">
    <source>
        <dbReference type="Proteomes" id="UP001529510"/>
    </source>
</evidence>
<feature type="non-terminal residue" evidence="1">
    <location>
        <position position="1"/>
    </location>
</feature>
<feature type="non-terminal residue" evidence="1">
    <location>
        <position position="219"/>
    </location>
</feature>
<gene>
    <name evidence="1" type="ORF">M9458_026030</name>
</gene>
<organism evidence="1 2">
    <name type="scientific">Cirrhinus mrigala</name>
    <name type="common">Mrigala</name>
    <dbReference type="NCBI Taxonomy" id="683832"/>
    <lineage>
        <taxon>Eukaryota</taxon>
        <taxon>Metazoa</taxon>
        <taxon>Chordata</taxon>
        <taxon>Craniata</taxon>
        <taxon>Vertebrata</taxon>
        <taxon>Euteleostomi</taxon>
        <taxon>Actinopterygii</taxon>
        <taxon>Neopterygii</taxon>
        <taxon>Teleostei</taxon>
        <taxon>Ostariophysi</taxon>
        <taxon>Cypriniformes</taxon>
        <taxon>Cyprinidae</taxon>
        <taxon>Labeoninae</taxon>
        <taxon>Labeonini</taxon>
        <taxon>Cirrhinus</taxon>
    </lineage>
</organism>
<keyword evidence="2" id="KW-1185">Reference proteome</keyword>
<dbReference type="AlphaFoldDB" id="A0ABD0PWZ4"/>
<protein>
    <submittedName>
        <fullName evidence="1">Uncharacterized protein</fullName>
    </submittedName>
</protein>
<comment type="caution">
    <text evidence="1">The sequence shown here is derived from an EMBL/GenBank/DDBJ whole genome shotgun (WGS) entry which is preliminary data.</text>
</comment>
<name>A0ABD0PWZ4_CIRMR</name>
<dbReference type="EMBL" id="JAMKFB020000013">
    <property type="protein sequence ID" value="KAL0177136.1"/>
    <property type="molecule type" value="Genomic_DNA"/>
</dbReference>